<keyword evidence="1" id="KW-0472">Membrane</keyword>
<evidence type="ECO:0008006" key="4">
    <source>
        <dbReference type="Google" id="ProtNLM"/>
    </source>
</evidence>
<accession>A0A1G2FTC6</accession>
<sequence length="178" mass="19466">MIKNTYTTMKGFTLIETLAAIAVILIVTVGALTLAQRSLSAATFAKDQTTAFYLAQDATESIKNIRDTNIRDNNPGGWLNGLSGTCTGGNKCTIDTSKTDTISNIVKTCTGSCAPLRYNPTTNQYGHTSSWQESKFTREVAINVLNPAREIAVSVTIRWKSGVLGREFTIRQNLYDIF</sequence>
<keyword evidence="1" id="KW-0812">Transmembrane</keyword>
<dbReference type="Proteomes" id="UP000176700">
    <property type="component" value="Unassembled WGS sequence"/>
</dbReference>
<gene>
    <name evidence="2" type="ORF">A2W41_01290</name>
</gene>
<evidence type="ECO:0000313" key="2">
    <source>
        <dbReference type="EMBL" id="OGZ41339.1"/>
    </source>
</evidence>
<dbReference type="InterPro" id="IPR012902">
    <property type="entry name" value="N_methyl_site"/>
</dbReference>
<feature type="transmembrane region" description="Helical" evidence="1">
    <location>
        <begin position="12"/>
        <end position="35"/>
    </location>
</feature>
<proteinExistence type="predicted"/>
<dbReference type="NCBIfam" id="TIGR02532">
    <property type="entry name" value="IV_pilin_GFxxxE"/>
    <property type="match status" value="1"/>
</dbReference>
<protein>
    <recommendedName>
        <fullName evidence="4">Type IV pilus modification protein PilV</fullName>
    </recommendedName>
</protein>
<organism evidence="2 3">
    <name type="scientific">Candidatus Ryanbacteria bacterium RIFCSPHIGHO2_01_45_13</name>
    <dbReference type="NCBI Taxonomy" id="1802112"/>
    <lineage>
        <taxon>Bacteria</taxon>
        <taxon>Candidatus Ryaniibacteriota</taxon>
    </lineage>
</organism>
<comment type="caution">
    <text evidence="2">The sequence shown here is derived from an EMBL/GenBank/DDBJ whole genome shotgun (WGS) entry which is preliminary data.</text>
</comment>
<name>A0A1G2FTC6_9BACT</name>
<evidence type="ECO:0000256" key="1">
    <source>
        <dbReference type="SAM" id="Phobius"/>
    </source>
</evidence>
<dbReference type="InterPro" id="IPR045584">
    <property type="entry name" value="Pilin-like"/>
</dbReference>
<dbReference type="EMBL" id="MHNI01000031">
    <property type="protein sequence ID" value="OGZ41339.1"/>
    <property type="molecule type" value="Genomic_DNA"/>
</dbReference>
<dbReference type="SUPFAM" id="SSF54523">
    <property type="entry name" value="Pili subunits"/>
    <property type="match status" value="1"/>
</dbReference>
<reference evidence="2 3" key="1">
    <citation type="journal article" date="2016" name="Nat. Commun.">
        <title>Thousands of microbial genomes shed light on interconnected biogeochemical processes in an aquifer system.</title>
        <authorList>
            <person name="Anantharaman K."/>
            <person name="Brown C.T."/>
            <person name="Hug L.A."/>
            <person name="Sharon I."/>
            <person name="Castelle C.J."/>
            <person name="Probst A.J."/>
            <person name="Thomas B.C."/>
            <person name="Singh A."/>
            <person name="Wilkins M.J."/>
            <person name="Karaoz U."/>
            <person name="Brodie E.L."/>
            <person name="Williams K.H."/>
            <person name="Hubbard S.S."/>
            <person name="Banfield J.F."/>
        </authorList>
    </citation>
    <scope>NUCLEOTIDE SEQUENCE [LARGE SCALE GENOMIC DNA]</scope>
</reference>
<evidence type="ECO:0000313" key="3">
    <source>
        <dbReference type="Proteomes" id="UP000176700"/>
    </source>
</evidence>
<dbReference type="AlphaFoldDB" id="A0A1G2FTC6"/>
<dbReference type="PROSITE" id="PS00409">
    <property type="entry name" value="PROKAR_NTER_METHYL"/>
    <property type="match status" value="1"/>
</dbReference>
<keyword evidence="1" id="KW-1133">Transmembrane helix</keyword>
<dbReference type="Pfam" id="PF07963">
    <property type="entry name" value="N_methyl"/>
    <property type="match status" value="1"/>
</dbReference>